<dbReference type="SUPFAM" id="SSF47616">
    <property type="entry name" value="GST C-terminal domain-like"/>
    <property type="match status" value="1"/>
</dbReference>
<keyword evidence="3" id="KW-0808">Transferase</keyword>
<feature type="domain" description="GST C-terminal" evidence="2">
    <location>
        <begin position="85"/>
        <end position="209"/>
    </location>
</feature>
<dbReference type="PROSITE" id="PS50405">
    <property type="entry name" value="GST_CTER"/>
    <property type="match status" value="1"/>
</dbReference>
<reference evidence="3 4" key="1">
    <citation type="submission" date="2020-08" db="EMBL/GenBank/DDBJ databases">
        <title>Genomic Encyclopedia of Type Strains, Phase IV (KMG-IV): sequencing the most valuable type-strain genomes for metagenomic binning, comparative biology and taxonomic classification.</title>
        <authorList>
            <person name="Goeker M."/>
        </authorList>
    </citation>
    <scope>NUCLEOTIDE SEQUENCE [LARGE SCALE GENOMIC DNA]</scope>
    <source>
        <strain evidence="3 4">DSM 25079</strain>
    </source>
</reference>
<dbReference type="CDD" id="cd00570">
    <property type="entry name" value="GST_N_family"/>
    <property type="match status" value="1"/>
</dbReference>
<dbReference type="AlphaFoldDB" id="A0A7W9EEK2"/>
<dbReference type="PROSITE" id="PS50404">
    <property type="entry name" value="GST_NTER"/>
    <property type="match status" value="1"/>
</dbReference>
<proteinExistence type="predicted"/>
<dbReference type="Pfam" id="PF13417">
    <property type="entry name" value="GST_N_3"/>
    <property type="match status" value="1"/>
</dbReference>
<protein>
    <submittedName>
        <fullName evidence="3">Glutathione S-transferase</fullName>
        <ecNumber evidence="3">2.5.1.18</ecNumber>
    </submittedName>
</protein>
<dbReference type="PANTHER" id="PTHR44051">
    <property type="entry name" value="GLUTATHIONE S-TRANSFERASE-RELATED"/>
    <property type="match status" value="1"/>
</dbReference>
<sequence>MTIRLYAHPFSSYCQKALIALYENGTPFDYRTLEDAENDAALEKLWPLKKFPLLEEDGRVVIEATGIIEYLAVHHGGPVALIPADPAAAVDVRIWDRFFDNYVMNPQQQIVFNLIRPENDRDPLNDTQARATLNKAYAWLDGHMAGRIWAAGADFSMADCAAAPALFYADWSHPIPAAFAHVHAYRRRLLARPSFARCVDEARHFRAYFPGGAPDRD</sequence>
<dbReference type="SUPFAM" id="SSF52833">
    <property type="entry name" value="Thioredoxin-like"/>
    <property type="match status" value="1"/>
</dbReference>
<evidence type="ECO:0000259" key="1">
    <source>
        <dbReference type="PROSITE" id="PS50404"/>
    </source>
</evidence>
<dbReference type="Pfam" id="PF13410">
    <property type="entry name" value="GST_C_2"/>
    <property type="match status" value="1"/>
</dbReference>
<dbReference type="InterPro" id="IPR010987">
    <property type="entry name" value="Glutathione-S-Trfase_C-like"/>
</dbReference>
<comment type="caution">
    <text evidence="3">The sequence shown here is derived from an EMBL/GenBank/DDBJ whole genome shotgun (WGS) entry which is preliminary data.</text>
</comment>
<dbReference type="PANTHER" id="PTHR44051:SF9">
    <property type="entry name" value="GLUTATHIONE S-TRANSFERASE 1"/>
    <property type="match status" value="1"/>
</dbReference>
<dbReference type="RefSeq" id="WP_184018444.1">
    <property type="nucleotide sequence ID" value="NZ_JACIJC010000003.1"/>
</dbReference>
<dbReference type="SFLD" id="SFLDS00019">
    <property type="entry name" value="Glutathione_Transferase_(cytos"/>
    <property type="match status" value="1"/>
</dbReference>
<keyword evidence="4" id="KW-1185">Reference proteome</keyword>
<dbReference type="InterPro" id="IPR036282">
    <property type="entry name" value="Glutathione-S-Trfase_C_sf"/>
</dbReference>
<dbReference type="EMBL" id="JACIJC010000003">
    <property type="protein sequence ID" value="MBB5686267.1"/>
    <property type="molecule type" value="Genomic_DNA"/>
</dbReference>
<dbReference type="Gene3D" id="3.40.30.10">
    <property type="entry name" value="Glutaredoxin"/>
    <property type="match status" value="1"/>
</dbReference>
<dbReference type="InterPro" id="IPR040079">
    <property type="entry name" value="Glutathione_S-Trfase"/>
</dbReference>
<dbReference type="SFLD" id="SFLDG00358">
    <property type="entry name" value="Main_(cytGST)"/>
    <property type="match status" value="1"/>
</dbReference>
<organism evidence="3 4">
    <name type="scientific">Sphingobium boeckii</name>
    <dbReference type="NCBI Taxonomy" id="1082345"/>
    <lineage>
        <taxon>Bacteria</taxon>
        <taxon>Pseudomonadati</taxon>
        <taxon>Pseudomonadota</taxon>
        <taxon>Alphaproteobacteria</taxon>
        <taxon>Sphingomonadales</taxon>
        <taxon>Sphingomonadaceae</taxon>
        <taxon>Sphingobium</taxon>
    </lineage>
</organism>
<gene>
    <name evidence="3" type="ORF">FHS49_002283</name>
</gene>
<dbReference type="EC" id="2.5.1.18" evidence="3"/>
<dbReference type="GO" id="GO:0004364">
    <property type="term" value="F:glutathione transferase activity"/>
    <property type="evidence" value="ECO:0007669"/>
    <property type="project" value="UniProtKB-EC"/>
</dbReference>
<feature type="domain" description="GST N-terminal" evidence="1">
    <location>
        <begin position="1"/>
        <end position="79"/>
    </location>
</feature>
<dbReference type="InterPro" id="IPR004045">
    <property type="entry name" value="Glutathione_S-Trfase_N"/>
</dbReference>
<evidence type="ECO:0000313" key="3">
    <source>
        <dbReference type="EMBL" id="MBB5686267.1"/>
    </source>
</evidence>
<dbReference type="Gene3D" id="1.20.1050.10">
    <property type="match status" value="1"/>
</dbReference>
<dbReference type="Proteomes" id="UP000549617">
    <property type="component" value="Unassembled WGS sequence"/>
</dbReference>
<dbReference type="CDD" id="cd00299">
    <property type="entry name" value="GST_C_family"/>
    <property type="match status" value="1"/>
</dbReference>
<evidence type="ECO:0000313" key="4">
    <source>
        <dbReference type="Proteomes" id="UP000549617"/>
    </source>
</evidence>
<evidence type="ECO:0000259" key="2">
    <source>
        <dbReference type="PROSITE" id="PS50405"/>
    </source>
</evidence>
<dbReference type="InterPro" id="IPR036249">
    <property type="entry name" value="Thioredoxin-like_sf"/>
</dbReference>
<accession>A0A7W9EEK2</accession>
<name>A0A7W9EEK2_9SPHN</name>